<dbReference type="EMBL" id="AYEV01000004">
    <property type="protein sequence ID" value="ESK57124.1"/>
    <property type="molecule type" value="Genomic_DNA"/>
</dbReference>
<feature type="chain" id="PRO_5004711312" evidence="1">
    <location>
        <begin position="19"/>
        <end position="114"/>
    </location>
</feature>
<gene>
    <name evidence="2" type="ORF">F990_00598</name>
</gene>
<dbReference type="Proteomes" id="UP000017404">
    <property type="component" value="Unassembled WGS sequence"/>
</dbReference>
<name>V2WAS2_9GAMM</name>
<dbReference type="AlphaFoldDB" id="V2WAS2"/>
<keyword evidence="1" id="KW-0732">Signal</keyword>
<dbReference type="RefSeq" id="WP_018677617.1">
    <property type="nucleotide sequence ID" value="NZ_AYEV01000004.1"/>
</dbReference>
<organism evidence="2 3">
    <name type="scientific">Acinetobacter tjernbergiae DSM 14971 = CIP 107465</name>
    <dbReference type="NCBI Taxonomy" id="1120928"/>
    <lineage>
        <taxon>Bacteria</taxon>
        <taxon>Pseudomonadati</taxon>
        <taxon>Pseudomonadota</taxon>
        <taxon>Gammaproteobacteria</taxon>
        <taxon>Moraxellales</taxon>
        <taxon>Moraxellaceae</taxon>
        <taxon>Acinetobacter</taxon>
    </lineage>
</organism>
<evidence type="ECO:0000313" key="3">
    <source>
        <dbReference type="Proteomes" id="UP000017404"/>
    </source>
</evidence>
<evidence type="ECO:0000313" key="2">
    <source>
        <dbReference type="EMBL" id="ESK57124.1"/>
    </source>
</evidence>
<feature type="signal peptide" evidence="1">
    <location>
        <begin position="1"/>
        <end position="18"/>
    </location>
</feature>
<dbReference type="eggNOG" id="ENOG50330KH">
    <property type="taxonomic scope" value="Bacteria"/>
</dbReference>
<accession>V2WAS2</accession>
<evidence type="ECO:0000256" key="1">
    <source>
        <dbReference type="SAM" id="SignalP"/>
    </source>
</evidence>
<comment type="caution">
    <text evidence="2">The sequence shown here is derived from an EMBL/GenBank/DDBJ whole genome shotgun (WGS) entry which is preliminary data.</text>
</comment>
<proteinExistence type="predicted"/>
<protein>
    <submittedName>
        <fullName evidence="2">Uncharacterized protein</fullName>
    </submittedName>
</protein>
<dbReference type="STRING" id="202955.GCA_000759995_02441"/>
<reference evidence="2 3" key="1">
    <citation type="submission" date="2013-10" db="EMBL/GenBank/DDBJ databases">
        <title>The Genome Sequence of Acinetobacter tjernbergiae CIP107465.</title>
        <authorList>
            <consortium name="The Broad Institute Genomics Platform"/>
            <consortium name="The Broad Institute Genome Sequencing Center for Infectious Disease"/>
            <person name="Cerqueira G."/>
            <person name="Feldgarden M."/>
            <person name="Courvalin P."/>
            <person name="Grillot-Courvalin C."/>
            <person name="Clermont D."/>
            <person name="Rocha E."/>
            <person name="Yoon E.-J."/>
            <person name="Nemec A."/>
            <person name="Young S.K."/>
            <person name="Zeng Q."/>
            <person name="Gargeya S."/>
            <person name="Fitzgerald M."/>
            <person name="Abouelleil A."/>
            <person name="Alvarado L."/>
            <person name="Berlin A.M."/>
            <person name="Chapman S.B."/>
            <person name="Gainer-Dewar J."/>
            <person name="Goldberg J."/>
            <person name="Gnerre S."/>
            <person name="Griggs A."/>
            <person name="Gujja S."/>
            <person name="Hansen M."/>
            <person name="Howarth C."/>
            <person name="Imamovic A."/>
            <person name="Ireland A."/>
            <person name="Larimer J."/>
            <person name="McCowan C."/>
            <person name="Murphy C."/>
            <person name="Pearson M."/>
            <person name="Poon T.W."/>
            <person name="Priest M."/>
            <person name="Roberts A."/>
            <person name="Saif S."/>
            <person name="Shea T."/>
            <person name="Sykes S."/>
            <person name="Wortman J."/>
            <person name="Nusbaum C."/>
            <person name="Birren B."/>
        </authorList>
    </citation>
    <scope>NUCLEOTIDE SEQUENCE [LARGE SCALE GENOMIC DNA]</scope>
    <source>
        <strain evidence="2 3">CIP 107465</strain>
    </source>
</reference>
<dbReference type="PATRIC" id="fig|1120928.5.peg.612"/>
<sequence length="114" mass="12804">MKKLIMAILKSIAVPAMAQAKPATCLLEEDGKTLYKGKCNFNAEKGGSFWLSHPNIEKELDLESIAVWIDYKDHATVNVAKVSGGAIEWGKFVRSQKQKACWVNDWYKICAWAQ</sequence>
<keyword evidence="3" id="KW-1185">Reference proteome</keyword>